<dbReference type="EMBL" id="FOUU01000008">
    <property type="protein sequence ID" value="SFM98025.1"/>
    <property type="molecule type" value="Genomic_DNA"/>
</dbReference>
<feature type="transmembrane region" description="Helical" evidence="8">
    <location>
        <begin position="306"/>
        <end position="331"/>
    </location>
</feature>
<dbReference type="InterPro" id="IPR011014">
    <property type="entry name" value="MscS_channel_TM-2"/>
</dbReference>
<name>A0A1I4VA18_9BACT</name>
<feature type="transmembrane region" description="Helical" evidence="8">
    <location>
        <begin position="479"/>
        <end position="501"/>
    </location>
</feature>
<keyword evidence="13" id="KW-1185">Reference proteome</keyword>
<feature type="transmembrane region" description="Helical" evidence="8">
    <location>
        <begin position="259"/>
        <end position="285"/>
    </location>
</feature>
<evidence type="ECO:0000256" key="6">
    <source>
        <dbReference type="ARBA" id="ARBA00023136"/>
    </source>
</evidence>
<keyword evidence="3" id="KW-1003">Cell membrane</keyword>
<dbReference type="PANTHER" id="PTHR30347">
    <property type="entry name" value="POTASSIUM CHANNEL RELATED"/>
    <property type="match status" value="1"/>
</dbReference>
<feature type="coiled-coil region" evidence="7">
    <location>
        <begin position="118"/>
        <end position="152"/>
    </location>
</feature>
<dbReference type="SUPFAM" id="SSF82689">
    <property type="entry name" value="Mechanosensitive channel protein MscS (YggB), C-terminal domain"/>
    <property type="match status" value="1"/>
</dbReference>
<comment type="subcellular location">
    <subcellularLocation>
        <location evidence="1">Cell membrane</location>
        <topology evidence="1">Multi-pass membrane protein</topology>
    </subcellularLocation>
</comment>
<dbReference type="Pfam" id="PF21082">
    <property type="entry name" value="MS_channel_3rd"/>
    <property type="match status" value="1"/>
</dbReference>
<dbReference type="SUPFAM" id="SSF82861">
    <property type="entry name" value="Mechanosensitive channel protein MscS (YggB), transmembrane region"/>
    <property type="match status" value="1"/>
</dbReference>
<evidence type="ECO:0000256" key="8">
    <source>
        <dbReference type="SAM" id="Phobius"/>
    </source>
</evidence>
<feature type="transmembrane region" description="Helical" evidence="8">
    <location>
        <begin position="384"/>
        <end position="403"/>
    </location>
</feature>
<dbReference type="SUPFAM" id="SSF50182">
    <property type="entry name" value="Sm-like ribonucleoproteins"/>
    <property type="match status" value="1"/>
</dbReference>
<feature type="transmembrane region" description="Helical" evidence="8">
    <location>
        <begin position="449"/>
        <end position="467"/>
    </location>
</feature>
<organism evidence="12 13">
    <name type="scientific">Thermodesulforhabdus norvegica</name>
    <dbReference type="NCBI Taxonomy" id="39841"/>
    <lineage>
        <taxon>Bacteria</taxon>
        <taxon>Pseudomonadati</taxon>
        <taxon>Thermodesulfobacteriota</taxon>
        <taxon>Syntrophobacteria</taxon>
        <taxon>Syntrophobacterales</taxon>
        <taxon>Thermodesulforhabdaceae</taxon>
        <taxon>Thermodesulforhabdus</taxon>
    </lineage>
</organism>
<evidence type="ECO:0000256" key="2">
    <source>
        <dbReference type="ARBA" id="ARBA00008017"/>
    </source>
</evidence>
<dbReference type="InterPro" id="IPR052702">
    <property type="entry name" value="MscS-like_channel"/>
</dbReference>
<evidence type="ECO:0000259" key="11">
    <source>
        <dbReference type="Pfam" id="PF21088"/>
    </source>
</evidence>
<feature type="transmembrane region" description="Helical" evidence="8">
    <location>
        <begin position="343"/>
        <end position="363"/>
    </location>
</feature>
<evidence type="ECO:0000259" key="10">
    <source>
        <dbReference type="Pfam" id="PF21082"/>
    </source>
</evidence>
<dbReference type="RefSeq" id="WP_218148881.1">
    <property type="nucleotide sequence ID" value="NZ_FOUU01000008.1"/>
</dbReference>
<dbReference type="Proteomes" id="UP000199611">
    <property type="component" value="Unassembled WGS sequence"/>
</dbReference>
<comment type="similarity">
    <text evidence="2">Belongs to the MscS (TC 1.A.23) family.</text>
</comment>
<feature type="domain" description="Mechanosensitive ion channel transmembrane helices 2/3" evidence="11">
    <location>
        <begin position="622"/>
        <end position="662"/>
    </location>
</feature>
<feature type="transmembrane region" description="Helical" evidence="8">
    <location>
        <begin position="533"/>
        <end position="550"/>
    </location>
</feature>
<keyword evidence="4 8" id="KW-0812">Transmembrane</keyword>
<dbReference type="AlphaFoldDB" id="A0A1I4VA18"/>
<feature type="coiled-coil region" evidence="7">
    <location>
        <begin position="41"/>
        <end position="89"/>
    </location>
</feature>
<evidence type="ECO:0000313" key="12">
    <source>
        <dbReference type="EMBL" id="SFM98025.1"/>
    </source>
</evidence>
<evidence type="ECO:0000313" key="13">
    <source>
        <dbReference type="Proteomes" id="UP000199611"/>
    </source>
</evidence>
<dbReference type="GO" id="GO:0005886">
    <property type="term" value="C:plasma membrane"/>
    <property type="evidence" value="ECO:0007669"/>
    <property type="project" value="UniProtKB-SubCell"/>
</dbReference>
<gene>
    <name evidence="12" type="ORF">SAMN05660836_02194</name>
</gene>
<protein>
    <submittedName>
        <fullName evidence="12">Small-conductance mechanosensitive channel</fullName>
    </submittedName>
</protein>
<evidence type="ECO:0000259" key="9">
    <source>
        <dbReference type="Pfam" id="PF00924"/>
    </source>
</evidence>
<dbReference type="Gene3D" id="3.30.70.100">
    <property type="match status" value="1"/>
</dbReference>
<dbReference type="InterPro" id="IPR006685">
    <property type="entry name" value="MscS_channel_2nd"/>
</dbReference>
<evidence type="ECO:0000256" key="7">
    <source>
        <dbReference type="SAM" id="Coils"/>
    </source>
</evidence>
<feature type="domain" description="Mechanosensitive ion channel MscS" evidence="9">
    <location>
        <begin position="663"/>
        <end position="729"/>
    </location>
</feature>
<feature type="transmembrane region" description="Helical" evidence="8">
    <location>
        <begin position="409"/>
        <end position="429"/>
    </location>
</feature>
<dbReference type="GO" id="GO:0008381">
    <property type="term" value="F:mechanosensitive monoatomic ion channel activity"/>
    <property type="evidence" value="ECO:0007669"/>
    <property type="project" value="UniProtKB-ARBA"/>
</dbReference>
<accession>A0A1I4VA18</accession>
<dbReference type="Pfam" id="PF00924">
    <property type="entry name" value="MS_channel_2nd"/>
    <property type="match status" value="1"/>
</dbReference>
<evidence type="ECO:0000256" key="3">
    <source>
        <dbReference type="ARBA" id="ARBA00022475"/>
    </source>
</evidence>
<dbReference type="InterPro" id="IPR049278">
    <property type="entry name" value="MS_channel_C"/>
</dbReference>
<keyword evidence="6 8" id="KW-0472">Membrane</keyword>
<dbReference type="InterPro" id="IPR049142">
    <property type="entry name" value="MS_channel_1st"/>
</dbReference>
<dbReference type="InterPro" id="IPR023408">
    <property type="entry name" value="MscS_beta-dom_sf"/>
</dbReference>
<feature type="domain" description="Mechanosensitive ion channel MscS C-terminal" evidence="10">
    <location>
        <begin position="739"/>
        <end position="819"/>
    </location>
</feature>
<dbReference type="Gene3D" id="2.30.30.60">
    <property type="match status" value="1"/>
</dbReference>
<keyword evidence="5 8" id="KW-1133">Transmembrane helix</keyword>
<evidence type="ECO:0000256" key="1">
    <source>
        <dbReference type="ARBA" id="ARBA00004651"/>
    </source>
</evidence>
<proteinExistence type="inferred from homology"/>
<dbReference type="Pfam" id="PF21088">
    <property type="entry name" value="MS_channel_1st"/>
    <property type="match status" value="1"/>
</dbReference>
<dbReference type="InterPro" id="IPR010920">
    <property type="entry name" value="LSM_dom_sf"/>
</dbReference>
<feature type="transmembrane region" description="Helical" evidence="8">
    <location>
        <begin position="570"/>
        <end position="593"/>
    </location>
</feature>
<keyword evidence="7" id="KW-0175">Coiled coil</keyword>
<dbReference type="PANTHER" id="PTHR30347:SF1">
    <property type="entry name" value="MECHANOSENSITIVE CHANNEL MSCK"/>
    <property type="match status" value="1"/>
</dbReference>
<reference evidence="12 13" key="1">
    <citation type="submission" date="2016-10" db="EMBL/GenBank/DDBJ databases">
        <authorList>
            <person name="de Groot N.N."/>
        </authorList>
    </citation>
    <scope>NUCLEOTIDE SEQUENCE [LARGE SCALE GENOMIC DNA]</scope>
    <source>
        <strain evidence="12 13">DSM 9990</strain>
    </source>
</reference>
<dbReference type="STRING" id="39841.SAMN05660836_02194"/>
<dbReference type="Gene3D" id="1.10.287.1260">
    <property type="match status" value="1"/>
</dbReference>
<dbReference type="InterPro" id="IPR011066">
    <property type="entry name" value="MscS_channel_C_sf"/>
</dbReference>
<evidence type="ECO:0000256" key="4">
    <source>
        <dbReference type="ARBA" id="ARBA00022692"/>
    </source>
</evidence>
<evidence type="ECO:0000256" key="5">
    <source>
        <dbReference type="ARBA" id="ARBA00022989"/>
    </source>
</evidence>
<sequence length="849" mass="97420">MSQLRTLFFAVFCITCALVPEGICGPTASDAPGLTRLDELLASVSKTIEIEKADLEELKRRQRDILNDLKTQEKELRVHKLELSAAENLALIETVPLKDLEKTRAMVSQTLNYSSERTGELKKLLEELSARISELEERLNTNKNRISQLRKQEDGSLPSGLLNSLRDLDKIFESKHAILLETKKAISESLSEWQEVYVRSSRLISQLNQLIAKKKEKQLFERQDKLITHLKPGLFIEDIRVFVNTLRKGLSKDFWRNQVLPLLTTGGSLVIAFLIAYVLVIIVLMHCRDALLNYANNEYRQRNYPWLCRSILIFFDSLPLLGTLLFSYFYISSRKLLETYAVSRFAISCLVTWLLTSWVIKFLRLLKGQLKGETAEFLRKHARLSASGVRWFTLVYLFIQYLLPPENTLLFAYRLLLEIFALAWFVYLLNRMGRIVSRDANSVFQRKPWLYRIIVFWGYVVTLTGLVSELLGYQYLAVFWYAGWGRTLVVSMWVFLGFAVLMQWEKVAETSAAFAPTDQTEARKSIKWLTIKILWVGWLLMALVSYLVAWKAEKAVIWNFFGILNRPIRILGFTFRLSSIVYAILIITVTQVANRWIRRAIRDHALGRSGLDEGLQESIVTITGYLVWFFAIIMILNTLGVSGTSLTVAFGALGVGLGFGLQNIFNNFVSGLILLFERPIQVGDIVEVEGTWGEVKKINVRSTVVQTWDNASVIIPNSALVSERVTNWSFRDARVRRNIDVGVAYGSDVILVRDTLMEIANNHPAVFREPEPSVLFVDFGDNALIFRLRVWTTVRKSLEVETEIRYEITRLFSERGIEIAFPQRDIHIRSIGPLEKLFKVFASKAQFEK</sequence>